<comment type="caution">
    <text evidence="2">The sequence shown here is derived from an EMBL/GenBank/DDBJ whole genome shotgun (WGS) entry which is preliminary data.</text>
</comment>
<dbReference type="Proteomes" id="UP000739411">
    <property type="component" value="Unassembled WGS sequence"/>
</dbReference>
<sequence length="69" mass="7709">MNWFSLLLILLLLPGVVQAEPARSRSVQEIMAALDKYPVNEVKRDTAQKILDAPLPEGASNLELANIHW</sequence>
<dbReference type="AlphaFoldDB" id="A0A935KA30"/>
<reference evidence="2 3" key="1">
    <citation type="submission" date="2020-10" db="EMBL/GenBank/DDBJ databases">
        <title>Connecting structure to function with the recovery of over 1000 high-quality activated sludge metagenome-assembled genomes encoding full-length rRNA genes using long-read sequencing.</title>
        <authorList>
            <person name="Singleton C.M."/>
            <person name="Petriglieri F."/>
            <person name="Kristensen J.M."/>
            <person name="Kirkegaard R.H."/>
            <person name="Michaelsen T.Y."/>
            <person name="Andersen M.H."/>
            <person name="Karst S.M."/>
            <person name="Dueholm M.S."/>
            <person name="Nielsen P.H."/>
            <person name="Albertsen M."/>
        </authorList>
    </citation>
    <scope>NUCLEOTIDE SEQUENCE [LARGE SCALE GENOMIC DNA]</scope>
    <source>
        <strain evidence="2">EsbW_18-Q3-R4-48_BATAC.463</strain>
    </source>
</reference>
<protein>
    <submittedName>
        <fullName evidence="2">Uncharacterized protein</fullName>
    </submittedName>
</protein>
<dbReference type="EMBL" id="JADJMS010000015">
    <property type="protein sequence ID" value="MBK7414986.1"/>
    <property type="molecule type" value="Genomic_DNA"/>
</dbReference>
<organism evidence="2 3">
    <name type="scientific">Candidatus Dechloromonas phosphorivorans</name>
    <dbReference type="NCBI Taxonomy" id="2899244"/>
    <lineage>
        <taxon>Bacteria</taxon>
        <taxon>Pseudomonadati</taxon>
        <taxon>Pseudomonadota</taxon>
        <taxon>Betaproteobacteria</taxon>
        <taxon>Rhodocyclales</taxon>
        <taxon>Azonexaceae</taxon>
        <taxon>Dechloromonas</taxon>
    </lineage>
</organism>
<feature type="signal peptide" evidence="1">
    <location>
        <begin position="1"/>
        <end position="19"/>
    </location>
</feature>
<evidence type="ECO:0000313" key="2">
    <source>
        <dbReference type="EMBL" id="MBK7414986.1"/>
    </source>
</evidence>
<accession>A0A935KA30</accession>
<name>A0A935KA30_9RHOO</name>
<evidence type="ECO:0000256" key="1">
    <source>
        <dbReference type="SAM" id="SignalP"/>
    </source>
</evidence>
<keyword evidence="1" id="KW-0732">Signal</keyword>
<gene>
    <name evidence="2" type="ORF">IPJ38_07560</name>
</gene>
<feature type="chain" id="PRO_5037920807" evidence="1">
    <location>
        <begin position="20"/>
        <end position="69"/>
    </location>
</feature>
<evidence type="ECO:0000313" key="3">
    <source>
        <dbReference type="Proteomes" id="UP000739411"/>
    </source>
</evidence>
<proteinExistence type="predicted"/>